<dbReference type="GO" id="GO:0010468">
    <property type="term" value="P:regulation of gene expression"/>
    <property type="evidence" value="ECO:0007669"/>
    <property type="project" value="TreeGrafter"/>
</dbReference>
<organism evidence="15 16">
    <name type="scientific">Entomortierella parvispora</name>
    <dbReference type="NCBI Taxonomy" id="205924"/>
    <lineage>
        <taxon>Eukaryota</taxon>
        <taxon>Fungi</taxon>
        <taxon>Fungi incertae sedis</taxon>
        <taxon>Mucoromycota</taxon>
        <taxon>Mortierellomycotina</taxon>
        <taxon>Mortierellomycetes</taxon>
        <taxon>Mortierellales</taxon>
        <taxon>Mortierellaceae</taxon>
        <taxon>Entomortierella</taxon>
    </lineage>
</organism>
<evidence type="ECO:0000259" key="14">
    <source>
        <dbReference type="PROSITE" id="PS50011"/>
    </source>
</evidence>
<dbReference type="Gene3D" id="1.10.510.10">
    <property type="entry name" value="Transferase(Phosphotransferase) domain 1"/>
    <property type="match status" value="1"/>
</dbReference>
<dbReference type="GO" id="GO:0004693">
    <property type="term" value="F:cyclin-dependent protein serine/threonine kinase activity"/>
    <property type="evidence" value="ECO:0007669"/>
    <property type="project" value="UniProtKB-EC"/>
</dbReference>
<evidence type="ECO:0000313" key="15">
    <source>
        <dbReference type="EMBL" id="GJJ73249.1"/>
    </source>
</evidence>
<dbReference type="InterPro" id="IPR011009">
    <property type="entry name" value="Kinase-like_dom_sf"/>
</dbReference>
<dbReference type="InterPro" id="IPR008271">
    <property type="entry name" value="Ser/Thr_kinase_AS"/>
</dbReference>
<sequence>MSSSDAYQKQEKIGEGTYGVVYKATEKATGRTVAMKKIRLENEDEGVPSTAIREISLLKELKHDHVVQLLDIIHDDNRLYLVFEFLDLDLKKYMDTLPTTTITGLPLDQVKEYLYQLVKGVEYCHGRRILHRDLKPQNLLIDETRNLKLADFGLARAFGIPLRVYTHEVVTLWYRAPEILMGSRHYSTAVDIWSIGCIFAEMVLKRPLFPGDSEIDELYRIFRLRGTPTEENWPGITDLKDWKPNFPVWHRQPLEKTVPTLCPDGVDLLNRMIEYDPARRISAKQAALHPYFNSIRQAAQART</sequence>
<keyword evidence="6 12" id="KW-0547">Nucleotide-binding</keyword>
<dbReference type="GO" id="GO:0005737">
    <property type="term" value="C:cytoplasm"/>
    <property type="evidence" value="ECO:0007669"/>
    <property type="project" value="TreeGrafter"/>
</dbReference>
<protein>
    <recommendedName>
        <fullName evidence="9">Cyclin-dependent kinase 1</fullName>
        <ecNumber evidence="2">2.7.11.22</ecNumber>
    </recommendedName>
</protein>
<dbReference type="FunFam" id="1.10.510.10:FF:000281">
    <property type="entry name" value="Cyclin-dependent kinase 2"/>
    <property type="match status" value="1"/>
</dbReference>
<evidence type="ECO:0000256" key="5">
    <source>
        <dbReference type="ARBA" id="ARBA00022679"/>
    </source>
</evidence>
<comment type="catalytic activity">
    <reaction evidence="10">
        <text>L-threonyl-[protein] + ATP = O-phospho-L-threonyl-[protein] + ADP + H(+)</text>
        <dbReference type="Rhea" id="RHEA:46608"/>
        <dbReference type="Rhea" id="RHEA-COMP:11060"/>
        <dbReference type="Rhea" id="RHEA-COMP:11605"/>
        <dbReference type="ChEBI" id="CHEBI:15378"/>
        <dbReference type="ChEBI" id="CHEBI:30013"/>
        <dbReference type="ChEBI" id="CHEBI:30616"/>
        <dbReference type="ChEBI" id="CHEBI:61977"/>
        <dbReference type="ChEBI" id="CHEBI:456216"/>
        <dbReference type="EC" id="2.7.11.22"/>
    </reaction>
</comment>
<name>A0A9P3HAR9_9FUNG</name>
<dbReference type="InterPro" id="IPR000719">
    <property type="entry name" value="Prot_kinase_dom"/>
</dbReference>
<dbReference type="InterPro" id="IPR017441">
    <property type="entry name" value="Protein_kinase_ATP_BS"/>
</dbReference>
<dbReference type="PROSITE" id="PS00107">
    <property type="entry name" value="PROTEIN_KINASE_ATP"/>
    <property type="match status" value="1"/>
</dbReference>
<keyword evidence="7" id="KW-0418">Kinase</keyword>
<keyword evidence="4" id="KW-0597">Phosphoprotein</keyword>
<evidence type="ECO:0000256" key="11">
    <source>
        <dbReference type="ARBA" id="ARBA00048367"/>
    </source>
</evidence>
<dbReference type="CDD" id="cd07835">
    <property type="entry name" value="STKc_CDK1_CdkB_like"/>
    <property type="match status" value="1"/>
</dbReference>
<dbReference type="Proteomes" id="UP000827284">
    <property type="component" value="Unassembled WGS sequence"/>
</dbReference>
<dbReference type="GO" id="GO:0010389">
    <property type="term" value="P:regulation of G2/M transition of mitotic cell cycle"/>
    <property type="evidence" value="ECO:0007669"/>
    <property type="project" value="TreeGrafter"/>
</dbReference>
<evidence type="ECO:0000313" key="16">
    <source>
        <dbReference type="Proteomes" id="UP000827284"/>
    </source>
</evidence>
<evidence type="ECO:0000256" key="12">
    <source>
        <dbReference type="PROSITE-ProRule" id="PRU10141"/>
    </source>
</evidence>
<evidence type="ECO:0000256" key="6">
    <source>
        <dbReference type="ARBA" id="ARBA00022741"/>
    </source>
</evidence>
<dbReference type="GO" id="GO:0005524">
    <property type="term" value="F:ATP binding"/>
    <property type="evidence" value="ECO:0007669"/>
    <property type="project" value="UniProtKB-UniRule"/>
</dbReference>
<dbReference type="GO" id="GO:0000082">
    <property type="term" value="P:G1/S transition of mitotic cell cycle"/>
    <property type="evidence" value="ECO:0007669"/>
    <property type="project" value="TreeGrafter"/>
</dbReference>
<evidence type="ECO:0000256" key="9">
    <source>
        <dbReference type="ARBA" id="ARBA00039266"/>
    </source>
</evidence>
<dbReference type="InterPro" id="IPR050108">
    <property type="entry name" value="CDK"/>
</dbReference>
<dbReference type="PANTHER" id="PTHR24056:SF254">
    <property type="entry name" value="CYCLIN-DEPENDENT KINASE 2"/>
    <property type="match status" value="1"/>
</dbReference>
<evidence type="ECO:0000256" key="10">
    <source>
        <dbReference type="ARBA" id="ARBA00047811"/>
    </source>
</evidence>
<gene>
    <name evidence="15" type="ORF">EMPS_05607</name>
</gene>
<evidence type="ECO:0000256" key="2">
    <source>
        <dbReference type="ARBA" id="ARBA00012425"/>
    </source>
</evidence>
<keyword evidence="5" id="KW-0808">Transferase</keyword>
<reference evidence="15" key="1">
    <citation type="submission" date="2021-11" db="EMBL/GenBank/DDBJ databases">
        <authorList>
            <person name="Herlambang A."/>
            <person name="Guo Y."/>
            <person name="Takashima Y."/>
            <person name="Nishizawa T."/>
        </authorList>
    </citation>
    <scope>NUCLEOTIDE SEQUENCE</scope>
    <source>
        <strain evidence="15">E1425</strain>
    </source>
</reference>
<dbReference type="AlphaFoldDB" id="A0A9P3HAR9"/>
<dbReference type="FunFam" id="3.30.200.20:FF:000027">
    <property type="entry name" value="Putative Cyclin-dependent kinase 1"/>
    <property type="match status" value="1"/>
</dbReference>
<dbReference type="GO" id="GO:0000307">
    <property type="term" value="C:cyclin-dependent protein kinase holoenzyme complex"/>
    <property type="evidence" value="ECO:0007669"/>
    <property type="project" value="TreeGrafter"/>
</dbReference>
<dbReference type="PROSITE" id="PS00108">
    <property type="entry name" value="PROTEIN_KINASE_ST"/>
    <property type="match status" value="1"/>
</dbReference>
<dbReference type="GO" id="GO:0005634">
    <property type="term" value="C:nucleus"/>
    <property type="evidence" value="ECO:0007669"/>
    <property type="project" value="TreeGrafter"/>
</dbReference>
<dbReference type="PANTHER" id="PTHR24056">
    <property type="entry name" value="CELL DIVISION PROTEIN KINASE"/>
    <property type="match status" value="1"/>
</dbReference>
<dbReference type="OrthoDB" id="1732493at2759"/>
<evidence type="ECO:0000256" key="7">
    <source>
        <dbReference type="ARBA" id="ARBA00022777"/>
    </source>
</evidence>
<dbReference type="Gene3D" id="3.30.200.20">
    <property type="entry name" value="Phosphorylase Kinase, domain 1"/>
    <property type="match status" value="1"/>
</dbReference>
<feature type="domain" description="Protein kinase" evidence="14">
    <location>
        <begin position="7"/>
        <end position="292"/>
    </location>
</feature>
<dbReference type="SUPFAM" id="SSF56112">
    <property type="entry name" value="Protein kinase-like (PK-like)"/>
    <property type="match status" value="1"/>
</dbReference>
<dbReference type="PROSITE" id="PS50011">
    <property type="entry name" value="PROTEIN_KINASE_DOM"/>
    <property type="match status" value="1"/>
</dbReference>
<proteinExistence type="inferred from homology"/>
<dbReference type="EC" id="2.7.11.22" evidence="2"/>
<dbReference type="GO" id="GO:0030332">
    <property type="term" value="F:cyclin binding"/>
    <property type="evidence" value="ECO:0007669"/>
    <property type="project" value="TreeGrafter"/>
</dbReference>
<dbReference type="Pfam" id="PF00069">
    <property type="entry name" value="Pkinase"/>
    <property type="match status" value="1"/>
</dbReference>
<reference evidence="15" key="2">
    <citation type="journal article" date="2022" name="Microbiol. Resour. Announc.">
        <title>Whole-Genome Sequence of Entomortierella parvispora E1425, a Mucoromycotan Fungus Associated with Burkholderiaceae-Related Endosymbiotic Bacteria.</title>
        <authorList>
            <person name="Herlambang A."/>
            <person name="Guo Y."/>
            <person name="Takashima Y."/>
            <person name="Narisawa K."/>
            <person name="Ohta H."/>
            <person name="Nishizawa T."/>
        </authorList>
    </citation>
    <scope>NUCLEOTIDE SEQUENCE</scope>
    <source>
        <strain evidence="15">E1425</strain>
    </source>
</reference>
<keyword evidence="3 13" id="KW-0723">Serine/threonine-protein kinase</keyword>
<comment type="similarity">
    <text evidence="1">Belongs to the protein kinase superfamily. CMGC Ser/Thr protein kinase family. CDC2/CDKX subfamily.</text>
</comment>
<evidence type="ECO:0000256" key="8">
    <source>
        <dbReference type="ARBA" id="ARBA00022840"/>
    </source>
</evidence>
<keyword evidence="8 12" id="KW-0067">ATP-binding</keyword>
<evidence type="ECO:0000256" key="4">
    <source>
        <dbReference type="ARBA" id="ARBA00022553"/>
    </source>
</evidence>
<accession>A0A9P3HAR9</accession>
<comment type="catalytic activity">
    <reaction evidence="11">
        <text>L-seryl-[protein] + ATP = O-phospho-L-seryl-[protein] + ADP + H(+)</text>
        <dbReference type="Rhea" id="RHEA:17989"/>
        <dbReference type="Rhea" id="RHEA-COMP:9863"/>
        <dbReference type="Rhea" id="RHEA-COMP:11604"/>
        <dbReference type="ChEBI" id="CHEBI:15378"/>
        <dbReference type="ChEBI" id="CHEBI:29999"/>
        <dbReference type="ChEBI" id="CHEBI:30616"/>
        <dbReference type="ChEBI" id="CHEBI:83421"/>
        <dbReference type="ChEBI" id="CHEBI:456216"/>
        <dbReference type="EC" id="2.7.11.22"/>
    </reaction>
</comment>
<evidence type="ECO:0000256" key="3">
    <source>
        <dbReference type="ARBA" id="ARBA00022527"/>
    </source>
</evidence>
<feature type="binding site" evidence="12">
    <location>
        <position position="36"/>
    </location>
    <ligand>
        <name>ATP</name>
        <dbReference type="ChEBI" id="CHEBI:30616"/>
    </ligand>
</feature>
<dbReference type="SMART" id="SM00220">
    <property type="entry name" value="S_TKc"/>
    <property type="match status" value="1"/>
</dbReference>
<keyword evidence="16" id="KW-1185">Reference proteome</keyword>
<comment type="caution">
    <text evidence="15">The sequence shown here is derived from an EMBL/GenBank/DDBJ whole genome shotgun (WGS) entry which is preliminary data.</text>
</comment>
<dbReference type="GO" id="GO:0007165">
    <property type="term" value="P:signal transduction"/>
    <property type="evidence" value="ECO:0007669"/>
    <property type="project" value="TreeGrafter"/>
</dbReference>
<evidence type="ECO:0000256" key="13">
    <source>
        <dbReference type="RuleBase" id="RU000304"/>
    </source>
</evidence>
<dbReference type="EMBL" id="BQFW01000007">
    <property type="protein sequence ID" value="GJJ73249.1"/>
    <property type="molecule type" value="Genomic_DNA"/>
</dbReference>
<evidence type="ECO:0000256" key="1">
    <source>
        <dbReference type="ARBA" id="ARBA00006485"/>
    </source>
</evidence>